<reference evidence="8" key="2">
    <citation type="submission" date="2024-08" db="UniProtKB">
        <authorList>
            <consortium name="EnsemblMetazoa"/>
        </authorList>
    </citation>
    <scope>IDENTIFICATION</scope>
</reference>
<dbReference type="PANTHER" id="PTHR13116">
    <property type="entry name" value="ER MEMBRANE PROTEIN COMPLEX SUBUNIT 3"/>
    <property type="match status" value="1"/>
</dbReference>
<keyword evidence="4 7" id="KW-0812">Transmembrane</keyword>
<dbReference type="GO" id="GO:0034975">
    <property type="term" value="P:protein folding in endoplasmic reticulum"/>
    <property type="evidence" value="ECO:0007669"/>
    <property type="project" value="TreeGrafter"/>
</dbReference>
<dbReference type="InterPro" id="IPR002809">
    <property type="entry name" value="EMC3/TMCO1"/>
</dbReference>
<organism evidence="8 9">
    <name type="scientific">Dendroctonus ponderosae</name>
    <name type="common">Mountain pine beetle</name>
    <dbReference type="NCBI Taxonomy" id="77166"/>
    <lineage>
        <taxon>Eukaryota</taxon>
        <taxon>Metazoa</taxon>
        <taxon>Ecdysozoa</taxon>
        <taxon>Arthropoda</taxon>
        <taxon>Hexapoda</taxon>
        <taxon>Insecta</taxon>
        <taxon>Pterygota</taxon>
        <taxon>Neoptera</taxon>
        <taxon>Endopterygota</taxon>
        <taxon>Coleoptera</taxon>
        <taxon>Polyphaga</taxon>
        <taxon>Cucujiformia</taxon>
        <taxon>Curculionidae</taxon>
        <taxon>Scolytinae</taxon>
        <taxon>Dendroctonus</taxon>
    </lineage>
</organism>
<dbReference type="KEGG" id="dpa:109546073"/>
<protein>
    <recommendedName>
        <fullName evidence="3">ER membrane protein complex subunit 3</fullName>
    </recommendedName>
</protein>
<dbReference type="Pfam" id="PF01956">
    <property type="entry name" value="EMC3_TMCO1"/>
    <property type="match status" value="1"/>
</dbReference>
<accession>A0AAR5QH34</accession>
<evidence type="ECO:0000256" key="5">
    <source>
        <dbReference type="ARBA" id="ARBA00022989"/>
    </source>
</evidence>
<evidence type="ECO:0000256" key="6">
    <source>
        <dbReference type="ARBA" id="ARBA00023136"/>
    </source>
</evidence>
<comment type="subcellular location">
    <subcellularLocation>
        <location evidence="1">Membrane</location>
        <topology evidence="1">Multi-pass membrane protein</topology>
    </subcellularLocation>
</comment>
<sequence length="231" mass="27004">MRTDFLLDSKIRLWVFLPIVLLTFFVEILRHYAILLFNDKITLLLNEIQDLEMKKRVVVLLKHHSFIPKLAFEIRKGSFHPDSGFAVKHRDAIPQRTVFQPFLLNNQDKLLNLIKQHSSNHLPMILAGAWVSYTFSGFICTKIPFPLTLSFKSMLQRNIELAYLDPSWVSSCSWYFLNVFGLRNSLNMFFEDHLESEFSDYESFVGGVQVCFKEDFNALEMTVHKSALYVL</sequence>
<keyword evidence="5 7" id="KW-1133">Transmembrane helix</keyword>
<evidence type="ECO:0000256" key="1">
    <source>
        <dbReference type="ARBA" id="ARBA00004141"/>
    </source>
</evidence>
<reference evidence="9" key="1">
    <citation type="journal article" date="2013" name="Genome Biol.">
        <title>Draft genome of the mountain pine beetle, Dendroctonus ponderosae Hopkins, a major forest pest.</title>
        <authorList>
            <person name="Keeling C.I."/>
            <person name="Yuen M.M."/>
            <person name="Liao N.Y."/>
            <person name="Docking T.R."/>
            <person name="Chan S.K."/>
            <person name="Taylor G.A."/>
            <person name="Palmquist D.L."/>
            <person name="Jackman S.D."/>
            <person name="Nguyen A."/>
            <person name="Li M."/>
            <person name="Henderson H."/>
            <person name="Janes J.K."/>
            <person name="Zhao Y."/>
            <person name="Pandoh P."/>
            <person name="Moore R."/>
            <person name="Sperling F.A."/>
            <person name="Huber D.P."/>
            <person name="Birol I."/>
            <person name="Jones S.J."/>
            <person name="Bohlmann J."/>
        </authorList>
    </citation>
    <scope>NUCLEOTIDE SEQUENCE</scope>
</reference>
<keyword evidence="6 7" id="KW-0472">Membrane</keyword>
<dbReference type="SMART" id="SM01415">
    <property type="entry name" value="DUF106"/>
    <property type="match status" value="1"/>
</dbReference>
<evidence type="ECO:0000256" key="2">
    <source>
        <dbReference type="ARBA" id="ARBA00005376"/>
    </source>
</evidence>
<dbReference type="GeneID" id="109546073"/>
<evidence type="ECO:0000256" key="7">
    <source>
        <dbReference type="SAM" id="Phobius"/>
    </source>
</evidence>
<dbReference type="PANTHER" id="PTHR13116:SF5">
    <property type="entry name" value="ER MEMBRANE PROTEIN COMPLEX SUBUNIT 3"/>
    <property type="match status" value="1"/>
</dbReference>
<evidence type="ECO:0000256" key="4">
    <source>
        <dbReference type="ARBA" id="ARBA00022692"/>
    </source>
</evidence>
<name>A0AAR5QH34_DENPD</name>
<dbReference type="InterPro" id="IPR008568">
    <property type="entry name" value="EMC3"/>
</dbReference>
<evidence type="ECO:0000313" key="8">
    <source>
        <dbReference type="EnsemblMetazoa" id="XP_019772467.1"/>
    </source>
</evidence>
<keyword evidence="9" id="KW-1185">Reference proteome</keyword>
<dbReference type="EnsemblMetazoa" id="XM_019917358.1">
    <property type="protein sequence ID" value="XP_019772917.1"/>
    <property type="gene ID" value="LOC109546404"/>
</dbReference>
<dbReference type="Proteomes" id="UP000019118">
    <property type="component" value="Unassembled WGS sequence"/>
</dbReference>
<evidence type="ECO:0000313" key="9">
    <source>
        <dbReference type="Proteomes" id="UP000019118"/>
    </source>
</evidence>
<dbReference type="AlphaFoldDB" id="A0AAR5QH34"/>
<dbReference type="GO" id="GO:0072546">
    <property type="term" value="C:EMC complex"/>
    <property type="evidence" value="ECO:0007669"/>
    <property type="project" value="TreeGrafter"/>
</dbReference>
<comment type="similarity">
    <text evidence="2">Belongs to the EMC3 family.</text>
</comment>
<proteinExistence type="inferred from homology"/>
<feature type="transmembrane region" description="Helical" evidence="7">
    <location>
        <begin position="12"/>
        <end position="33"/>
    </location>
</feature>
<dbReference type="EnsemblMetazoa" id="XM_019916908.1">
    <property type="protein sequence ID" value="XP_019772467.1"/>
    <property type="gene ID" value="LOC109546073"/>
</dbReference>
<evidence type="ECO:0000256" key="3">
    <source>
        <dbReference type="ARBA" id="ARBA00020822"/>
    </source>
</evidence>